<dbReference type="AlphaFoldDB" id="A0ABD3VR50"/>
<feature type="non-terminal residue" evidence="2">
    <location>
        <position position="1"/>
    </location>
</feature>
<protein>
    <submittedName>
        <fullName evidence="2">Uncharacterized protein</fullName>
    </submittedName>
</protein>
<feature type="signal peptide" evidence="1">
    <location>
        <begin position="1"/>
        <end position="25"/>
    </location>
</feature>
<name>A0ABD3VR50_SINWO</name>
<evidence type="ECO:0000313" key="3">
    <source>
        <dbReference type="Proteomes" id="UP001634394"/>
    </source>
</evidence>
<evidence type="ECO:0000313" key="2">
    <source>
        <dbReference type="EMBL" id="KAL3862885.1"/>
    </source>
</evidence>
<proteinExistence type="predicted"/>
<sequence length="149" mass="17199">IGCVMDYIFYIIGMVLLLHCDGVQAGKFTSRNTKCRGDSECVKDGESYWWCYVDDLDHWEYCCSNTCDLHGSSKKWCIVGSTWDYCSESSYNADNGQKCDPDHPCGEHYYPKDIPYSYWCYTDIKSKAYASCCPPSYPNCNEEDDYDED</sequence>
<accession>A0ABD3VR50</accession>
<gene>
    <name evidence="2" type="ORF">ACJMK2_008829</name>
</gene>
<comment type="caution">
    <text evidence="2">The sequence shown here is derived from an EMBL/GenBank/DDBJ whole genome shotgun (WGS) entry which is preliminary data.</text>
</comment>
<feature type="chain" id="PRO_5044873751" evidence="1">
    <location>
        <begin position="26"/>
        <end position="149"/>
    </location>
</feature>
<keyword evidence="3" id="KW-1185">Reference proteome</keyword>
<keyword evidence="1" id="KW-0732">Signal</keyword>
<organism evidence="2 3">
    <name type="scientific">Sinanodonta woodiana</name>
    <name type="common">Chinese pond mussel</name>
    <name type="synonym">Anodonta woodiana</name>
    <dbReference type="NCBI Taxonomy" id="1069815"/>
    <lineage>
        <taxon>Eukaryota</taxon>
        <taxon>Metazoa</taxon>
        <taxon>Spiralia</taxon>
        <taxon>Lophotrochozoa</taxon>
        <taxon>Mollusca</taxon>
        <taxon>Bivalvia</taxon>
        <taxon>Autobranchia</taxon>
        <taxon>Heteroconchia</taxon>
        <taxon>Palaeoheterodonta</taxon>
        <taxon>Unionida</taxon>
        <taxon>Unionoidea</taxon>
        <taxon>Unionidae</taxon>
        <taxon>Unioninae</taxon>
        <taxon>Sinanodonta</taxon>
    </lineage>
</organism>
<dbReference type="EMBL" id="JBJQND010000011">
    <property type="protein sequence ID" value="KAL3862885.1"/>
    <property type="molecule type" value="Genomic_DNA"/>
</dbReference>
<reference evidence="2 3" key="1">
    <citation type="submission" date="2024-11" db="EMBL/GenBank/DDBJ databases">
        <title>Chromosome-level genome assembly of the freshwater bivalve Anodonta woodiana.</title>
        <authorList>
            <person name="Chen X."/>
        </authorList>
    </citation>
    <scope>NUCLEOTIDE SEQUENCE [LARGE SCALE GENOMIC DNA]</scope>
    <source>
        <strain evidence="2">MN2024</strain>
        <tissue evidence="2">Gills</tissue>
    </source>
</reference>
<dbReference type="Proteomes" id="UP001634394">
    <property type="component" value="Unassembled WGS sequence"/>
</dbReference>
<evidence type="ECO:0000256" key="1">
    <source>
        <dbReference type="SAM" id="SignalP"/>
    </source>
</evidence>